<sequence length="145" mass="17220">MEKLILDNELSKVIHDLMHESNKEYNEGKYDKVIEILKKAWLKLPNPKENYSESYHLAQSICEAYILINNFEEAKKWSNEFSRCATFRIDSGERYFLAAKVLFGLERFDMAQKYFAVANKMSDGRCFEDEDDKYINFFKKSIIKD</sequence>
<dbReference type="InterPro" id="IPR011990">
    <property type="entry name" value="TPR-like_helical_dom_sf"/>
</dbReference>
<dbReference type="RefSeq" id="WP_073539461.1">
    <property type="nucleotide sequence ID" value="NZ_CP018335.1"/>
</dbReference>
<dbReference type="Proteomes" id="UP000184604">
    <property type="component" value="Chromosome"/>
</dbReference>
<gene>
    <name evidence="1" type="ORF">BS101_14445</name>
</gene>
<dbReference type="OrthoDB" id="2611420at2"/>
<proteinExistence type="predicted"/>
<dbReference type="Gene3D" id="1.25.40.10">
    <property type="entry name" value="Tetratricopeptide repeat domain"/>
    <property type="match status" value="1"/>
</dbReference>
<dbReference type="EMBL" id="CP018335">
    <property type="protein sequence ID" value="APM39846.1"/>
    <property type="molecule type" value="Genomic_DNA"/>
</dbReference>
<evidence type="ECO:0000313" key="2">
    <source>
        <dbReference type="Proteomes" id="UP000184604"/>
    </source>
</evidence>
<name>A0A1L5FA04_CLOKL</name>
<protein>
    <recommendedName>
        <fullName evidence="3">Tetratricopeptide repeat protein</fullName>
    </recommendedName>
</protein>
<reference evidence="1 2" key="1">
    <citation type="submission" date="2016-12" db="EMBL/GenBank/DDBJ databases">
        <title>Complete genome sequence of Clostridium kluyveri JZZ isolated from the pit mud of a Chinese flavor liquor-making factory.</title>
        <authorList>
            <person name="Wang Y."/>
        </authorList>
    </citation>
    <scope>NUCLEOTIDE SEQUENCE [LARGE SCALE GENOMIC DNA]</scope>
    <source>
        <strain evidence="1 2">JZZ</strain>
    </source>
</reference>
<dbReference type="AlphaFoldDB" id="A0A1L5FA04"/>
<evidence type="ECO:0000313" key="1">
    <source>
        <dbReference type="EMBL" id="APM39846.1"/>
    </source>
</evidence>
<dbReference type="SUPFAM" id="SSF48452">
    <property type="entry name" value="TPR-like"/>
    <property type="match status" value="1"/>
</dbReference>
<evidence type="ECO:0008006" key="3">
    <source>
        <dbReference type="Google" id="ProtNLM"/>
    </source>
</evidence>
<organism evidence="1 2">
    <name type="scientific">Clostridium kluyveri</name>
    <dbReference type="NCBI Taxonomy" id="1534"/>
    <lineage>
        <taxon>Bacteria</taxon>
        <taxon>Bacillati</taxon>
        <taxon>Bacillota</taxon>
        <taxon>Clostridia</taxon>
        <taxon>Eubacteriales</taxon>
        <taxon>Clostridiaceae</taxon>
        <taxon>Clostridium</taxon>
    </lineage>
</organism>
<accession>A0A1L5FA04</accession>